<keyword evidence="1" id="KW-0732">Signal</keyword>
<dbReference type="Pfam" id="PF13590">
    <property type="entry name" value="DUF4136"/>
    <property type="match status" value="1"/>
</dbReference>
<dbReference type="RefSeq" id="WP_260796375.1">
    <property type="nucleotide sequence ID" value="NZ_CP093313.1"/>
</dbReference>
<evidence type="ECO:0000259" key="2">
    <source>
        <dbReference type="Pfam" id="PF13590"/>
    </source>
</evidence>
<accession>A0A9J7BXP7</accession>
<feature type="signal peptide" evidence="1">
    <location>
        <begin position="1"/>
        <end position="24"/>
    </location>
</feature>
<reference evidence="3" key="1">
    <citation type="submission" date="2021-04" db="EMBL/GenBank/DDBJ databases">
        <title>Phylogenetic analysis of Acidobacteriaceae.</title>
        <authorList>
            <person name="Qiu L."/>
            <person name="Zhang Q."/>
        </authorList>
    </citation>
    <scope>NUCLEOTIDE SEQUENCE</scope>
    <source>
        <strain evidence="3">DSM 25168</strain>
    </source>
</reference>
<protein>
    <submittedName>
        <fullName evidence="3">DUF4136 domain-containing protein</fullName>
    </submittedName>
</protein>
<evidence type="ECO:0000313" key="3">
    <source>
        <dbReference type="EMBL" id="UWZ86738.1"/>
    </source>
</evidence>
<evidence type="ECO:0000256" key="1">
    <source>
        <dbReference type="SAM" id="SignalP"/>
    </source>
</evidence>
<keyword evidence="4" id="KW-1185">Reference proteome</keyword>
<proteinExistence type="predicted"/>
<feature type="chain" id="PRO_5039934377" evidence="1">
    <location>
        <begin position="25"/>
        <end position="176"/>
    </location>
</feature>
<dbReference type="Proteomes" id="UP001059380">
    <property type="component" value="Chromosome"/>
</dbReference>
<name>A0A9J7BXP7_9BACT</name>
<dbReference type="EMBL" id="CP093313">
    <property type="protein sequence ID" value="UWZ86738.1"/>
    <property type="molecule type" value="Genomic_DNA"/>
</dbReference>
<dbReference type="InterPro" id="IPR025411">
    <property type="entry name" value="DUF4136"/>
</dbReference>
<dbReference type="KEGG" id="orp:MOP44_12500"/>
<dbReference type="Gene3D" id="3.30.160.670">
    <property type="match status" value="1"/>
</dbReference>
<gene>
    <name evidence="3" type="ORF">MOP44_12500</name>
</gene>
<feature type="domain" description="DUF4136" evidence="2">
    <location>
        <begin position="27"/>
        <end position="174"/>
    </location>
</feature>
<evidence type="ECO:0000313" key="4">
    <source>
        <dbReference type="Proteomes" id="UP001059380"/>
    </source>
</evidence>
<sequence length="176" mass="19101">MQRMRRTFLAVAGLVLSMSVMGIAQDVKTNSMPGTDFSKYHTYKWVAIEGASHPDQIVDAQIKQSVDAQMAAKGLTKASGDTADLFVGYQIAVDQEKQWNAYGMGGGLRWGGMANATSSTISVGTLVLDMYDPGTKQLVWTGTATKTLDASSKQDKNQKNLDKAMEKLLKDYPPKA</sequence>
<dbReference type="AlphaFoldDB" id="A0A9J7BXP7"/>
<organism evidence="3 4">
    <name type="scientific">Occallatibacter riparius</name>
    <dbReference type="NCBI Taxonomy" id="1002689"/>
    <lineage>
        <taxon>Bacteria</taxon>
        <taxon>Pseudomonadati</taxon>
        <taxon>Acidobacteriota</taxon>
        <taxon>Terriglobia</taxon>
        <taxon>Terriglobales</taxon>
        <taxon>Acidobacteriaceae</taxon>
        <taxon>Occallatibacter</taxon>
    </lineage>
</organism>